<organism evidence="1">
    <name type="scientific">Alcaligenes xylosoxydans xylosoxydans</name>
    <name type="common">Achromobacter xylosoxidans</name>
    <dbReference type="NCBI Taxonomy" id="85698"/>
    <lineage>
        <taxon>Bacteria</taxon>
        <taxon>Pseudomonadati</taxon>
        <taxon>Pseudomonadota</taxon>
        <taxon>Betaproteobacteria</taxon>
        <taxon>Burkholderiales</taxon>
        <taxon>Alcaligenaceae</taxon>
        <taxon>Achromobacter</taxon>
    </lineage>
</organism>
<dbReference type="RefSeq" id="WP_176453787.1">
    <property type="nucleotide sequence ID" value="NZ_LC155906.1"/>
</dbReference>
<dbReference type="EMBL" id="LC155906">
    <property type="protein sequence ID" value="BAV17712.1"/>
    <property type="molecule type" value="Genomic_DNA"/>
</dbReference>
<reference evidence="1" key="1">
    <citation type="submission" date="2016-05" db="EMBL/GenBank/DDBJ databases">
        <title>Interspecies Dissemination of a Mobilizable Plasmid Harboring blaIMP-19: the Possibility of Horizontal Gene Transfer in a Single Patient.</title>
        <authorList>
            <person name="Yamamoto M."/>
            <person name="Matsumura Y."/>
            <person name="Gomi R."/>
            <person name="Matsuda T."/>
            <person name="Tanaka M."/>
            <person name="Nagao M."/>
            <person name="Takakura S."/>
            <person name="Uemoto S."/>
            <person name="Ichiyama S."/>
        </authorList>
    </citation>
    <scope>NUCLEOTIDE SEQUENCE</scope>
    <source>
        <strain evidence="1">KUN4507</strain>
        <plasmid evidence="1">pKUN4507_1</plasmid>
    </source>
</reference>
<name>A0A193PMK7_ALCXX</name>
<accession>A0A193PMK7</accession>
<evidence type="ECO:0000313" key="1">
    <source>
        <dbReference type="EMBL" id="BAV17712.1"/>
    </source>
</evidence>
<dbReference type="AlphaFoldDB" id="A0A193PMK7"/>
<protein>
    <submittedName>
        <fullName evidence="1">Uncharacterized protein</fullName>
    </submittedName>
</protein>
<sequence>MNTNQQLGVSTEQAEVMANNFFEQIEPKVRKGRAWTFHRLNAACDTPNAERVQAVLYPDDGHGFALYARQGQTLHAITHDGRPVRFRTFEKALTTLADVTHLDPEIIVDSSNWCEETGPH</sequence>
<keyword evidence="1" id="KW-0614">Plasmid</keyword>
<geneLocation type="plasmid" evidence="1">
    <name>pKUN4507_1</name>
</geneLocation>
<proteinExistence type="predicted"/>